<evidence type="ECO:0000313" key="1">
    <source>
        <dbReference type="EMBL" id="AEV91911.1"/>
    </source>
</evidence>
<keyword evidence="2" id="KW-1185">Reference proteome</keyword>
<accession>A0ABM5MP78</accession>
<reference evidence="1 2" key="1">
    <citation type="journal article" date="2012" name="J. Bacteriol.">
        <title>Complete genome sequence of Rickettsia slovaca, the agent of tick-borne lymphadenitis.</title>
        <authorList>
            <person name="Fournier P.E."/>
            <person name="El Karkouri K."/>
            <person name="Robert C."/>
            <person name="Medigue C."/>
            <person name="Raoult D."/>
        </authorList>
    </citation>
    <scope>NUCLEOTIDE SEQUENCE [LARGE SCALE GENOMIC DNA]</scope>
    <source>
        <strain evidence="1 2">13-B</strain>
    </source>
</reference>
<dbReference type="Proteomes" id="UP000005443">
    <property type="component" value="Chromosome"/>
</dbReference>
<proteinExistence type="predicted"/>
<sequence length="39" mass="4488">MAVITSLSTSQSLDSFDISFVNNSDIQVIRLHYLFQLKR</sequence>
<name>A0ABM5MP78_RICS1</name>
<protein>
    <submittedName>
        <fullName evidence="1">Uncharacterized protein</fullName>
    </submittedName>
</protein>
<gene>
    <name evidence="1" type="ordered locus">Rsl_304</name>
</gene>
<organism evidence="1 2">
    <name type="scientific">Rickettsia slovaca (strain 13-B)</name>
    <dbReference type="NCBI Taxonomy" id="941638"/>
    <lineage>
        <taxon>Bacteria</taxon>
        <taxon>Pseudomonadati</taxon>
        <taxon>Pseudomonadota</taxon>
        <taxon>Alphaproteobacteria</taxon>
        <taxon>Rickettsiales</taxon>
        <taxon>Rickettsiaceae</taxon>
        <taxon>Rickettsieae</taxon>
        <taxon>Rickettsia</taxon>
        <taxon>spotted fever group</taxon>
    </lineage>
</organism>
<dbReference type="EMBL" id="CP002428">
    <property type="protein sequence ID" value="AEV91911.1"/>
    <property type="molecule type" value="Genomic_DNA"/>
</dbReference>
<evidence type="ECO:0000313" key="2">
    <source>
        <dbReference type="Proteomes" id="UP000005443"/>
    </source>
</evidence>